<evidence type="ECO:0000313" key="2">
    <source>
        <dbReference type="Proteomes" id="UP000594263"/>
    </source>
</evidence>
<reference evidence="1" key="1">
    <citation type="submission" date="2021-01" db="UniProtKB">
        <authorList>
            <consortium name="EnsemblPlants"/>
        </authorList>
    </citation>
    <scope>IDENTIFICATION</scope>
</reference>
<organism evidence="1 2">
    <name type="scientific">Kalanchoe fedtschenkoi</name>
    <name type="common">Lavender scallops</name>
    <name type="synonym">South American air plant</name>
    <dbReference type="NCBI Taxonomy" id="63787"/>
    <lineage>
        <taxon>Eukaryota</taxon>
        <taxon>Viridiplantae</taxon>
        <taxon>Streptophyta</taxon>
        <taxon>Embryophyta</taxon>
        <taxon>Tracheophyta</taxon>
        <taxon>Spermatophyta</taxon>
        <taxon>Magnoliopsida</taxon>
        <taxon>eudicotyledons</taxon>
        <taxon>Gunneridae</taxon>
        <taxon>Pentapetalae</taxon>
        <taxon>Saxifragales</taxon>
        <taxon>Crassulaceae</taxon>
        <taxon>Kalanchoe</taxon>
    </lineage>
</organism>
<dbReference type="EnsemblPlants" id="Kaladp0030s0146.1.v1.1">
    <property type="protein sequence ID" value="Kaladp0030s0146.1.v1.1.CDS.1"/>
    <property type="gene ID" value="Kaladp0030s0146.v1.1"/>
</dbReference>
<sequence length="81" mass="9685">MIYLLSWKLSGERCLQQPIVVVIWVIEFDATSLIHETRMMERLNLNPIGQVCVFWCCRVRIWHMYAIRLDLNLRVSSQFNS</sequence>
<dbReference type="Proteomes" id="UP000594263">
    <property type="component" value="Unplaced"/>
</dbReference>
<protein>
    <submittedName>
        <fullName evidence="1">Uncharacterized protein</fullName>
    </submittedName>
</protein>
<name>A0A7N0TAY0_KALFE</name>
<evidence type="ECO:0000313" key="1">
    <source>
        <dbReference type="EnsemblPlants" id="Kaladp0030s0146.1.v1.1.CDS.1"/>
    </source>
</evidence>
<proteinExistence type="predicted"/>
<dbReference type="Gramene" id="Kaladp0030s0146.1.v1.1">
    <property type="protein sequence ID" value="Kaladp0030s0146.1.v1.1.CDS.1"/>
    <property type="gene ID" value="Kaladp0030s0146.v1.1"/>
</dbReference>
<dbReference type="AlphaFoldDB" id="A0A7N0TAY0"/>
<keyword evidence="2" id="KW-1185">Reference proteome</keyword>
<accession>A0A7N0TAY0</accession>